<name>A0AAV2RRA8_MEGNR</name>
<keyword evidence="4" id="KW-0106">Calcium</keyword>
<dbReference type="SUPFAM" id="SSF49785">
    <property type="entry name" value="Galactose-binding domain-like"/>
    <property type="match status" value="1"/>
</dbReference>
<evidence type="ECO:0000256" key="6">
    <source>
        <dbReference type="PROSITE-ProRule" id="PRU00302"/>
    </source>
</evidence>
<feature type="disulfide bond" evidence="6">
    <location>
        <begin position="320"/>
        <end position="347"/>
    </location>
</feature>
<evidence type="ECO:0000256" key="4">
    <source>
        <dbReference type="ARBA" id="ARBA00022837"/>
    </source>
</evidence>
<dbReference type="EMBL" id="CAXKWB010029241">
    <property type="protein sequence ID" value="CAL4135321.1"/>
    <property type="molecule type" value="Genomic_DNA"/>
</dbReference>
<dbReference type="InterPro" id="IPR016186">
    <property type="entry name" value="C-type_lectin-like/link_sf"/>
</dbReference>
<evidence type="ECO:0000256" key="2">
    <source>
        <dbReference type="ARBA" id="ARBA00022729"/>
    </source>
</evidence>
<dbReference type="Proteomes" id="UP001497623">
    <property type="component" value="Unassembled WGS sequence"/>
</dbReference>
<keyword evidence="3" id="KW-0677">Repeat</keyword>
<dbReference type="InterPro" id="IPR018378">
    <property type="entry name" value="C-type_lectin_CS"/>
</dbReference>
<feature type="region of interest" description="Disordered" evidence="7">
    <location>
        <begin position="692"/>
        <end position="717"/>
    </location>
</feature>
<protein>
    <submittedName>
        <fullName evidence="11">Uncharacterized protein</fullName>
    </submittedName>
</protein>
<keyword evidence="8" id="KW-0812">Transmembrane</keyword>
<organism evidence="11 12">
    <name type="scientific">Meganyctiphanes norvegica</name>
    <name type="common">Northern krill</name>
    <name type="synonym">Thysanopoda norvegica</name>
    <dbReference type="NCBI Taxonomy" id="48144"/>
    <lineage>
        <taxon>Eukaryota</taxon>
        <taxon>Metazoa</taxon>
        <taxon>Ecdysozoa</taxon>
        <taxon>Arthropoda</taxon>
        <taxon>Crustacea</taxon>
        <taxon>Multicrustacea</taxon>
        <taxon>Malacostraca</taxon>
        <taxon>Eumalacostraca</taxon>
        <taxon>Eucarida</taxon>
        <taxon>Euphausiacea</taxon>
        <taxon>Euphausiidae</taxon>
        <taxon>Meganyctiphanes</taxon>
    </lineage>
</organism>
<comment type="caution">
    <text evidence="6">Lacks conserved residue(s) required for the propagation of feature annotation.</text>
</comment>
<feature type="disulfide bond" evidence="6">
    <location>
        <begin position="380"/>
        <end position="407"/>
    </location>
</feature>
<dbReference type="InterPro" id="IPR000436">
    <property type="entry name" value="Sushi_SCR_CCP_dom"/>
</dbReference>
<evidence type="ECO:0000256" key="8">
    <source>
        <dbReference type="SAM" id="Phobius"/>
    </source>
</evidence>
<feature type="compositionally biased region" description="Polar residues" evidence="7">
    <location>
        <begin position="28"/>
        <end position="43"/>
    </location>
</feature>
<dbReference type="Gene3D" id="2.60.120.260">
    <property type="entry name" value="Galactose-binding domain-like"/>
    <property type="match status" value="1"/>
</dbReference>
<dbReference type="CDD" id="cd00033">
    <property type="entry name" value="CCP"/>
    <property type="match status" value="2"/>
</dbReference>
<dbReference type="PROSITE" id="PS00615">
    <property type="entry name" value="C_TYPE_LECTIN_1"/>
    <property type="match status" value="1"/>
</dbReference>
<dbReference type="InterPro" id="IPR016187">
    <property type="entry name" value="CTDL_fold"/>
</dbReference>
<sequence length="717" mass="79856">VLNVAAGKAPLQSSVHEGGIPQKAVDGSTATAEGFSSSTCSTTNREPNPWWYVNLLEPYLVQLVRLDFGLGCCGDLPATITVRVGNNRPDLGANPICNRFTGILEAGRPLYLPCGPPLPGAFVSVHLDGPQNRPAVQLSICEALVYTDQALPLERCPSFRDQQPGSIAAYNGRCYLFHNTQPESFDSALEYCHARGGSLVDETSPALQGFLSWELWRRHRDDPSGQYWLGAVRDPEDPLNWRWINGRDVEIAFWNLPGGNDNCARFDGTKGWLWSDTNCNAKINYICQYLPETCGQPEQPPDSLMTLTHNSIGSIVEYSCQPGYVLVGPRNRTCQNSGFYDKFPPTCRYVECGPPAPIPNGKYLLINGTRQFLSQVQYKCDEGYTLVGRGDLVCDVDERWDGPPPRCQFVEAIKPDLKDLAVESVEKNNEKETEEEESKTEEKLIEEAEEVKVIEEEIPKDTVVEEMEVESTKKPLEKTTEFESIPPYIVNNDLNDDKLETPAMIDVILPVPQDEGETNINAINNINSNRGFGVDGKGYNIKDKTHRVSEKLHIGAVIALGVFGSFVLLAAIITTLVMLLKKSKNTSSQAYIHRDNEGSISSISSKSDQGHGLNKYYKQAWDDLQHNAEEDTSNTTKKHQPLAHTETLDHPTASGSHLKISRTETLDNPGFRSHRSVGTTITVNDLAAVYVPPDHSYDKHTGQKDRHHRNERDRRKY</sequence>
<feature type="domain" description="Sushi" evidence="10">
    <location>
        <begin position="292"/>
        <end position="349"/>
    </location>
</feature>
<feature type="region of interest" description="Disordered" evidence="7">
    <location>
        <begin position="15"/>
        <end position="43"/>
    </location>
</feature>
<feature type="transmembrane region" description="Helical" evidence="8">
    <location>
        <begin position="552"/>
        <end position="580"/>
    </location>
</feature>
<keyword evidence="8" id="KW-0472">Membrane</keyword>
<dbReference type="SMART" id="SM00032">
    <property type="entry name" value="CCP"/>
    <property type="match status" value="2"/>
</dbReference>
<keyword evidence="12" id="KW-1185">Reference proteome</keyword>
<dbReference type="Pfam" id="PF00084">
    <property type="entry name" value="Sushi"/>
    <property type="match status" value="2"/>
</dbReference>
<evidence type="ECO:0000259" key="10">
    <source>
        <dbReference type="PROSITE" id="PS50923"/>
    </source>
</evidence>
<evidence type="ECO:0000313" key="11">
    <source>
        <dbReference type="EMBL" id="CAL4135321.1"/>
    </source>
</evidence>
<dbReference type="Pfam" id="PF22633">
    <property type="entry name" value="F5_F8_type_C_2"/>
    <property type="match status" value="1"/>
</dbReference>
<dbReference type="SMART" id="SM00034">
    <property type="entry name" value="CLECT"/>
    <property type="match status" value="1"/>
</dbReference>
<dbReference type="PANTHER" id="PTHR45656">
    <property type="entry name" value="PROTEIN CBR-CLEC-78"/>
    <property type="match status" value="1"/>
</dbReference>
<dbReference type="PROSITE" id="PS50923">
    <property type="entry name" value="SUSHI"/>
    <property type="match status" value="2"/>
</dbReference>
<feature type="region of interest" description="Disordered" evidence="7">
    <location>
        <begin position="424"/>
        <end position="443"/>
    </location>
</feature>
<evidence type="ECO:0000256" key="7">
    <source>
        <dbReference type="SAM" id="MobiDB-lite"/>
    </source>
</evidence>
<evidence type="ECO:0000256" key="1">
    <source>
        <dbReference type="ARBA" id="ARBA00022723"/>
    </source>
</evidence>
<accession>A0AAV2RRA8</accession>
<dbReference type="SMART" id="SM00607">
    <property type="entry name" value="FTP"/>
    <property type="match status" value="1"/>
</dbReference>
<dbReference type="PANTHER" id="PTHR45656:SF4">
    <property type="entry name" value="PROTEIN CBR-CLEC-78"/>
    <property type="match status" value="1"/>
</dbReference>
<proteinExistence type="predicted"/>
<dbReference type="PROSITE" id="PS50041">
    <property type="entry name" value="C_TYPE_LECTIN_2"/>
    <property type="match status" value="1"/>
</dbReference>
<keyword evidence="1" id="KW-0479">Metal-binding</keyword>
<keyword evidence="8" id="KW-1133">Transmembrane helix</keyword>
<keyword evidence="2" id="KW-0732">Signal</keyword>
<dbReference type="FunFam" id="2.10.70.10:FF:000112">
    <property type="entry name" value="Uncharacterized protein, isoform C"/>
    <property type="match status" value="1"/>
</dbReference>
<reference evidence="11 12" key="1">
    <citation type="submission" date="2024-05" db="EMBL/GenBank/DDBJ databases">
        <authorList>
            <person name="Wallberg A."/>
        </authorList>
    </citation>
    <scope>NUCLEOTIDE SEQUENCE [LARGE SCALE GENOMIC DNA]</scope>
</reference>
<keyword evidence="5 6" id="KW-1015">Disulfide bond</keyword>
<comment type="caution">
    <text evidence="11">The sequence shown here is derived from an EMBL/GenBank/DDBJ whole genome shotgun (WGS) entry which is preliminary data.</text>
</comment>
<evidence type="ECO:0000256" key="5">
    <source>
        <dbReference type="ARBA" id="ARBA00023157"/>
    </source>
</evidence>
<dbReference type="AlphaFoldDB" id="A0AAV2RRA8"/>
<feature type="non-terminal residue" evidence="11">
    <location>
        <position position="1"/>
    </location>
</feature>
<dbReference type="Gene3D" id="2.10.70.10">
    <property type="entry name" value="Complement Module, domain 1"/>
    <property type="match status" value="2"/>
</dbReference>
<dbReference type="InterPro" id="IPR035976">
    <property type="entry name" value="Sushi/SCR/CCP_sf"/>
</dbReference>
<dbReference type="InterPro" id="IPR001304">
    <property type="entry name" value="C-type_lectin-like"/>
</dbReference>
<dbReference type="SUPFAM" id="SSF56436">
    <property type="entry name" value="C-type lectin-like"/>
    <property type="match status" value="1"/>
</dbReference>
<dbReference type="InterPro" id="IPR008979">
    <property type="entry name" value="Galactose-bd-like_sf"/>
</dbReference>
<dbReference type="SUPFAM" id="SSF57535">
    <property type="entry name" value="Complement control module/SCR domain"/>
    <property type="match status" value="2"/>
</dbReference>
<evidence type="ECO:0000259" key="9">
    <source>
        <dbReference type="PROSITE" id="PS50041"/>
    </source>
</evidence>
<feature type="compositionally biased region" description="Basic and acidic residues" evidence="7">
    <location>
        <begin position="695"/>
        <end position="717"/>
    </location>
</feature>
<keyword evidence="6" id="KW-0768">Sushi</keyword>
<dbReference type="GO" id="GO:0046872">
    <property type="term" value="F:metal ion binding"/>
    <property type="evidence" value="ECO:0007669"/>
    <property type="project" value="UniProtKB-KW"/>
</dbReference>
<dbReference type="Pfam" id="PF00059">
    <property type="entry name" value="Lectin_C"/>
    <property type="match status" value="1"/>
</dbReference>
<evidence type="ECO:0000313" key="12">
    <source>
        <dbReference type="Proteomes" id="UP001497623"/>
    </source>
</evidence>
<feature type="domain" description="Sushi" evidence="10">
    <location>
        <begin position="350"/>
        <end position="409"/>
    </location>
</feature>
<dbReference type="InterPro" id="IPR051277">
    <property type="entry name" value="SEZ6_CSMD_C4BPB_Regulators"/>
</dbReference>
<gene>
    <name evidence="11" type="ORF">MNOR_LOCUS27571</name>
</gene>
<feature type="domain" description="C-type lectin" evidence="9">
    <location>
        <begin position="170"/>
        <end position="288"/>
    </location>
</feature>
<evidence type="ECO:0000256" key="3">
    <source>
        <dbReference type="ARBA" id="ARBA00022737"/>
    </source>
</evidence>
<feature type="region of interest" description="Disordered" evidence="7">
    <location>
        <begin position="629"/>
        <end position="672"/>
    </location>
</feature>
<dbReference type="CDD" id="cd00037">
    <property type="entry name" value="CLECT"/>
    <property type="match status" value="1"/>
</dbReference>
<dbReference type="InterPro" id="IPR006585">
    <property type="entry name" value="FTP1"/>
</dbReference>
<dbReference type="Gene3D" id="3.10.100.10">
    <property type="entry name" value="Mannose-Binding Protein A, subunit A"/>
    <property type="match status" value="1"/>
</dbReference>